<keyword evidence="6 12" id="KW-0698">rRNA processing</keyword>
<dbReference type="InterPro" id="IPR029028">
    <property type="entry name" value="Alpha/beta_knot_MTases"/>
</dbReference>
<keyword evidence="16" id="KW-1185">Reference proteome</keyword>
<comment type="function">
    <text evidence="10 12">Specifically methylates the N3 position of the uracil ring of uridine 1498 (m3U1498) in 16S rRNA. Acts on the fully assembled 30S ribosomal subunit.</text>
</comment>
<evidence type="ECO:0000256" key="4">
    <source>
        <dbReference type="ARBA" id="ARBA00013673"/>
    </source>
</evidence>
<feature type="domain" description="Ribosomal RNA small subunit methyltransferase E PUA-like" evidence="14">
    <location>
        <begin position="18"/>
        <end position="64"/>
    </location>
</feature>
<dbReference type="eggNOG" id="COG1385">
    <property type="taxonomic scope" value="Bacteria"/>
</dbReference>
<evidence type="ECO:0000256" key="2">
    <source>
        <dbReference type="ARBA" id="ARBA00005528"/>
    </source>
</evidence>
<accession>G5GHD6</accession>
<comment type="catalytic activity">
    <reaction evidence="11 12">
        <text>uridine(1498) in 16S rRNA + S-adenosyl-L-methionine = N(3)-methyluridine(1498) in 16S rRNA + S-adenosyl-L-homocysteine + H(+)</text>
        <dbReference type="Rhea" id="RHEA:42920"/>
        <dbReference type="Rhea" id="RHEA-COMP:10283"/>
        <dbReference type="Rhea" id="RHEA-COMP:10284"/>
        <dbReference type="ChEBI" id="CHEBI:15378"/>
        <dbReference type="ChEBI" id="CHEBI:57856"/>
        <dbReference type="ChEBI" id="CHEBI:59789"/>
        <dbReference type="ChEBI" id="CHEBI:65315"/>
        <dbReference type="ChEBI" id="CHEBI:74502"/>
        <dbReference type="EC" id="2.1.1.193"/>
    </reaction>
</comment>
<dbReference type="InterPro" id="IPR006700">
    <property type="entry name" value="RsmE"/>
</dbReference>
<organism evidence="15 16">
    <name type="scientific">Johnsonella ignava ATCC 51276</name>
    <dbReference type="NCBI Taxonomy" id="679200"/>
    <lineage>
        <taxon>Bacteria</taxon>
        <taxon>Bacillati</taxon>
        <taxon>Bacillota</taxon>
        <taxon>Clostridia</taxon>
        <taxon>Lachnospirales</taxon>
        <taxon>Lachnospiraceae</taxon>
        <taxon>Johnsonella</taxon>
    </lineage>
</organism>
<dbReference type="EMBL" id="ACZL01000015">
    <property type="protein sequence ID" value="EHI55933.1"/>
    <property type="molecule type" value="Genomic_DNA"/>
</dbReference>
<evidence type="ECO:0000313" key="15">
    <source>
        <dbReference type="EMBL" id="EHI55933.1"/>
    </source>
</evidence>
<dbReference type="InterPro" id="IPR046886">
    <property type="entry name" value="RsmE_MTase_dom"/>
</dbReference>
<dbReference type="GO" id="GO:0070042">
    <property type="term" value="F:rRNA (uridine-N3-)-methyltransferase activity"/>
    <property type="evidence" value="ECO:0007669"/>
    <property type="project" value="TreeGrafter"/>
</dbReference>
<name>G5GHD6_9FIRM</name>
<evidence type="ECO:0000256" key="11">
    <source>
        <dbReference type="ARBA" id="ARBA00047944"/>
    </source>
</evidence>
<dbReference type="Pfam" id="PF04452">
    <property type="entry name" value="Methyltrans_RNA"/>
    <property type="match status" value="1"/>
</dbReference>
<dbReference type="SUPFAM" id="SSF75217">
    <property type="entry name" value="alpha/beta knot"/>
    <property type="match status" value="1"/>
</dbReference>
<evidence type="ECO:0000256" key="9">
    <source>
        <dbReference type="ARBA" id="ARBA00022691"/>
    </source>
</evidence>
<dbReference type="EC" id="2.1.1.193" evidence="3 12"/>
<dbReference type="OrthoDB" id="9815641at2"/>
<dbReference type="STRING" id="679200.HMPREF9333_00976"/>
<evidence type="ECO:0000256" key="12">
    <source>
        <dbReference type="PIRNR" id="PIRNR015601"/>
    </source>
</evidence>
<evidence type="ECO:0000313" key="16">
    <source>
        <dbReference type="Proteomes" id="UP000003011"/>
    </source>
</evidence>
<evidence type="ECO:0000256" key="10">
    <source>
        <dbReference type="ARBA" id="ARBA00025699"/>
    </source>
</evidence>
<dbReference type="PANTHER" id="PTHR30027:SF3">
    <property type="entry name" value="16S RRNA (URACIL(1498)-N(3))-METHYLTRANSFERASE"/>
    <property type="match status" value="1"/>
</dbReference>
<dbReference type="SUPFAM" id="SSF88697">
    <property type="entry name" value="PUA domain-like"/>
    <property type="match status" value="1"/>
</dbReference>
<dbReference type="Proteomes" id="UP000003011">
    <property type="component" value="Unassembled WGS sequence"/>
</dbReference>
<proteinExistence type="inferred from homology"/>
<dbReference type="Gene3D" id="3.40.1280.10">
    <property type="match status" value="1"/>
</dbReference>
<feature type="domain" description="Ribosomal RNA small subunit methyltransferase E methyltransferase" evidence="13">
    <location>
        <begin position="73"/>
        <end position="240"/>
    </location>
</feature>
<comment type="caution">
    <text evidence="15">The sequence shown here is derived from an EMBL/GenBank/DDBJ whole genome shotgun (WGS) entry which is preliminary data.</text>
</comment>
<dbReference type="PANTHER" id="PTHR30027">
    <property type="entry name" value="RIBOSOMAL RNA SMALL SUBUNIT METHYLTRANSFERASE E"/>
    <property type="match status" value="1"/>
</dbReference>
<dbReference type="PIRSF" id="PIRSF015601">
    <property type="entry name" value="MTase_slr0722"/>
    <property type="match status" value="1"/>
</dbReference>
<dbReference type="GO" id="GO:0005737">
    <property type="term" value="C:cytoplasm"/>
    <property type="evidence" value="ECO:0007669"/>
    <property type="project" value="UniProtKB-SubCell"/>
</dbReference>
<dbReference type="InterPro" id="IPR046887">
    <property type="entry name" value="RsmE_PUA-like"/>
</dbReference>
<keyword evidence="5 12" id="KW-0963">Cytoplasm</keyword>
<comment type="similarity">
    <text evidence="2 12">Belongs to the RNA methyltransferase RsmE family.</text>
</comment>
<evidence type="ECO:0000259" key="14">
    <source>
        <dbReference type="Pfam" id="PF20260"/>
    </source>
</evidence>
<gene>
    <name evidence="15" type="ORF">HMPREF9333_00976</name>
</gene>
<keyword evidence="7 12" id="KW-0489">Methyltransferase</keyword>
<evidence type="ECO:0000256" key="5">
    <source>
        <dbReference type="ARBA" id="ARBA00022490"/>
    </source>
</evidence>
<dbReference type="HOGENOM" id="CLU_067442_3_0_9"/>
<comment type="subcellular location">
    <subcellularLocation>
        <location evidence="1 12">Cytoplasm</location>
    </subcellularLocation>
</comment>
<dbReference type="GO" id="GO:0070475">
    <property type="term" value="P:rRNA base methylation"/>
    <property type="evidence" value="ECO:0007669"/>
    <property type="project" value="TreeGrafter"/>
</dbReference>
<dbReference type="PATRIC" id="fig|679200.3.peg.1027"/>
<evidence type="ECO:0000256" key="6">
    <source>
        <dbReference type="ARBA" id="ARBA00022552"/>
    </source>
</evidence>
<evidence type="ECO:0000256" key="8">
    <source>
        <dbReference type="ARBA" id="ARBA00022679"/>
    </source>
</evidence>
<keyword evidence="8 12" id="KW-0808">Transferase</keyword>
<dbReference type="InterPro" id="IPR015947">
    <property type="entry name" value="PUA-like_sf"/>
</dbReference>
<keyword evidence="9 12" id="KW-0949">S-adenosyl-L-methionine</keyword>
<protein>
    <recommendedName>
        <fullName evidence="4 12">Ribosomal RNA small subunit methyltransferase E</fullName>
        <ecNumber evidence="3 12">2.1.1.193</ecNumber>
    </recommendedName>
</protein>
<sequence>MYHFFVNPSCIQEKKAVIEGADARHISKVLRMREGEKLIINTGGDWEYLCVIEKIQKDRVYLEIKEENEDVRELPNRIVLFQALPKLDKMDFIIQKAVELGVSEIVPVITNRVVVKLDAKKTLQRFERWNAIAKSAAQQSKRNIIPYVNKPLDFKNVLEYTKDFKHKLIPYELERRKGRLDIFLKKISEDEDIAVFIGPEGGFEESEVEAAIDAGFNSLMLGKRILRTETAGLAVLSAIMLYLDA</sequence>
<dbReference type="AlphaFoldDB" id="G5GHD6"/>
<evidence type="ECO:0000259" key="13">
    <source>
        <dbReference type="Pfam" id="PF04452"/>
    </source>
</evidence>
<dbReference type="CDD" id="cd18084">
    <property type="entry name" value="RsmE-like"/>
    <property type="match status" value="1"/>
</dbReference>
<evidence type="ECO:0000256" key="7">
    <source>
        <dbReference type="ARBA" id="ARBA00022603"/>
    </source>
</evidence>
<evidence type="ECO:0000256" key="1">
    <source>
        <dbReference type="ARBA" id="ARBA00004496"/>
    </source>
</evidence>
<dbReference type="RefSeq" id="WP_005540316.1">
    <property type="nucleotide sequence ID" value="NZ_JH378831.1"/>
</dbReference>
<dbReference type="NCBIfam" id="TIGR00046">
    <property type="entry name" value="RsmE family RNA methyltransferase"/>
    <property type="match status" value="1"/>
</dbReference>
<reference evidence="15 16" key="1">
    <citation type="submission" date="2011-08" db="EMBL/GenBank/DDBJ databases">
        <title>The Genome Sequence of Johnsonella ignava ATCC 51276.</title>
        <authorList>
            <consortium name="The Broad Institute Genome Sequencing Platform"/>
            <person name="Earl A."/>
            <person name="Ward D."/>
            <person name="Feldgarden M."/>
            <person name="Gevers D."/>
            <person name="Izard J."/>
            <person name="Blanton J.M."/>
            <person name="Baranova O.V."/>
            <person name="Dewhirst F.E."/>
            <person name="Young S.K."/>
            <person name="Zeng Q."/>
            <person name="Gargeya S."/>
            <person name="Fitzgerald M."/>
            <person name="Haas B."/>
            <person name="Abouelleil A."/>
            <person name="Alvarado L."/>
            <person name="Arachchi H.M."/>
            <person name="Berlin A."/>
            <person name="Brown A."/>
            <person name="Chapman S.B."/>
            <person name="Chen Z."/>
            <person name="Dunbar C."/>
            <person name="Freedman E."/>
            <person name="Gearin G."/>
            <person name="Gellesch M."/>
            <person name="Goldberg J."/>
            <person name="Griggs A."/>
            <person name="Gujja S."/>
            <person name="Heiman D."/>
            <person name="Howarth C."/>
            <person name="Larson L."/>
            <person name="Lui A."/>
            <person name="MacDonald P.J.P."/>
            <person name="Montmayeur A."/>
            <person name="Murphy C."/>
            <person name="Neiman D."/>
            <person name="Pearson M."/>
            <person name="Priest M."/>
            <person name="Roberts A."/>
            <person name="Saif S."/>
            <person name="Shea T."/>
            <person name="Shenoy N."/>
            <person name="Sisk P."/>
            <person name="Stolte C."/>
            <person name="Sykes S."/>
            <person name="Wortman J."/>
            <person name="Nusbaum C."/>
            <person name="Birren B."/>
        </authorList>
    </citation>
    <scope>NUCLEOTIDE SEQUENCE [LARGE SCALE GENOMIC DNA]</scope>
    <source>
        <strain evidence="15 16">ATCC 51276</strain>
    </source>
</reference>
<dbReference type="NCBIfam" id="NF008692">
    <property type="entry name" value="PRK11713.1-5"/>
    <property type="match status" value="1"/>
</dbReference>
<evidence type="ECO:0000256" key="3">
    <source>
        <dbReference type="ARBA" id="ARBA00012328"/>
    </source>
</evidence>
<dbReference type="InterPro" id="IPR029026">
    <property type="entry name" value="tRNA_m1G_MTases_N"/>
</dbReference>
<dbReference type="Pfam" id="PF20260">
    <property type="entry name" value="PUA_4"/>
    <property type="match status" value="1"/>
</dbReference>